<dbReference type="EMBL" id="CAJVQB010010108">
    <property type="protein sequence ID" value="CAG8736689.1"/>
    <property type="molecule type" value="Genomic_DNA"/>
</dbReference>
<sequence>MDMYAQVWKRSVISGYGTENRHQLFLSKINNGLRPNILDYEEDKGTYLTSVPNTLLCTTRVNDEEYFENEIKKKSIKFIPWIELSDISELDKGHFGSIIKAYWIKAHKNIICKTLRNLEDINSKYYSAFIQELTMQTRVDLCENIVRFLGISKAPELLKNPELDYIPFSKKTDIYSLEDIIAGTPEEYWKLYCKYWDADPNKCPDIEYVYDVLHKLLETIKNDYPSIPLIKCRVTQNLVAQIEDARYCTNIQASGLDKLTIEIRT</sequence>
<gene>
    <name evidence="1" type="ORF">GMARGA_LOCUS14939</name>
</gene>
<comment type="caution">
    <text evidence="1">The sequence shown here is derived from an EMBL/GenBank/DDBJ whole genome shotgun (WGS) entry which is preliminary data.</text>
</comment>
<accession>A0ABN7V6C8</accession>
<organism evidence="1 2">
    <name type="scientific">Gigaspora margarita</name>
    <dbReference type="NCBI Taxonomy" id="4874"/>
    <lineage>
        <taxon>Eukaryota</taxon>
        <taxon>Fungi</taxon>
        <taxon>Fungi incertae sedis</taxon>
        <taxon>Mucoromycota</taxon>
        <taxon>Glomeromycotina</taxon>
        <taxon>Glomeromycetes</taxon>
        <taxon>Diversisporales</taxon>
        <taxon>Gigasporaceae</taxon>
        <taxon>Gigaspora</taxon>
    </lineage>
</organism>
<name>A0ABN7V6C8_GIGMA</name>
<dbReference type="SUPFAM" id="SSF56112">
    <property type="entry name" value="Protein kinase-like (PK-like)"/>
    <property type="match status" value="1"/>
</dbReference>
<reference evidence="1 2" key="1">
    <citation type="submission" date="2021-06" db="EMBL/GenBank/DDBJ databases">
        <authorList>
            <person name="Kallberg Y."/>
            <person name="Tangrot J."/>
            <person name="Rosling A."/>
        </authorList>
    </citation>
    <scope>NUCLEOTIDE SEQUENCE [LARGE SCALE GENOMIC DNA]</scope>
    <source>
        <strain evidence="1 2">120-4 pot B 10/14</strain>
    </source>
</reference>
<dbReference type="Proteomes" id="UP000789901">
    <property type="component" value="Unassembled WGS sequence"/>
</dbReference>
<proteinExistence type="predicted"/>
<protein>
    <submittedName>
        <fullName evidence="1">21678_t:CDS:1</fullName>
    </submittedName>
</protein>
<keyword evidence="2" id="KW-1185">Reference proteome</keyword>
<feature type="non-terminal residue" evidence="1">
    <location>
        <position position="265"/>
    </location>
</feature>
<evidence type="ECO:0000313" key="2">
    <source>
        <dbReference type="Proteomes" id="UP000789901"/>
    </source>
</evidence>
<dbReference type="InterPro" id="IPR011009">
    <property type="entry name" value="Kinase-like_dom_sf"/>
</dbReference>
<dbReference type="Gene3D" id="1.10.510.10">
    <property type="entry name" value="Transferase(Phosphotransferase) domain 1"/>
    <property type="match status" value="1"/>
</dbReference>
<evidence type="ECO:0000313" key="1">
    <source>
        <dbReference type="EMBL" id="CAG8736689.1"/>
    </source>
</evidence>